<dbReference type="EMBL" id="JARKHS020032805">
    <property type="protein sequence ID" value="KAK8759630.1"/>
    <property type="molecule type" value="Genomic_DNA"/>
</dbReference>
<evidence type="ECO:0000313" key="4">
    <source>
        <dbReference type="Proteomes" id="UP001321473"/>
    </source>
</evidence>
<keyword evidence="4" id="KW-1185">Reference proteome</keyword>
<feature type="chain" id="PRO_5042882653" description="Ixodegrin B" evidence="2">
    <location>
        <begin position="18"/>
        <end position="122"/>
    </location>
</feature>
<reference evidence="3 4" key="1">
    <citation type="journal article" date="2023" name="Arcadia Sci">
        <title>De novo assembly of a long-read Amblyomma americanum tick genome.</title>
        <authorList>
            <person name="Chou S."/>
            <person name="Poskanzer K.E."/>
            <person name="Rollins M."/>
            <person name="Thuy-Boun P.S."/>
        </authorList>
    </citation>
    <scope>NUCLEOTIDE SEQUENCE [LARGE SCALE GENOMIC DNA]</scope>
    <source>
        <strain evidence="3">F_SG_1</strain>
        <tissue evidence="3">Salivary glands</tissue>
    </source>
</reference>
<dbReference type="PANTHER" id="PTHR10041:SF5">
    <property type="entry name" value="LEUCINE-RICH COLIPASE-LIKE PROTEIN 1"/>
    <property type="match status" value="1"/>
</dbReference>
<sequence>MRCLLVSFTVLVTTVLALNIVPSNGMNQERLEHTLPPHLAPKGESDKASRGHHNRGVGDPCSSNSDCQRKLCCVSKGVQRTCQPLSQRSKPCTNSQVKGNYYYGSCPCAEGNCGAGGVCPYM</sequence>
<evidence type="ECO:0000256" key="1">
    <source>
        <dbReference type="SAM" id="MobiDB-lite"/>
    </source>
</evidence>
<feature type="compositionally biased region" description="Basic and acidic residues" evidence="1">
    <location>
        <begin position="36"/>
        <end position="49"/>
    </location>
</feature>
<protein>
    <recommendedName>
        <fullName evidence="5">Ixodegrin B</fullName>
    </recommendedName>
</protein>
<dbReference type="GO" id="GO:0005576">
    <property type="term" value="C:extracellular region"/>
    <property type="evidence" value="ECO:0007669"/>
    <property type="project" value="InterPro"/>
</dbReference>
<accession>A0AAQ4DAZ0</accession>
<feature type="region of interest" description="Disordered" evidence="1">
    <location>
        <begin position="36"/>
        <end position="67"/>
    </location>
</feature>
<dbReference type="GO" id="GO:0016042">
    <property type="term" value="P:lipid catabolic process"/>
    <property type="evidence" value="ECO:0007669"/>
    <property type="project" value="InterPro"/>
</dbReference>
<evidence type="ECO:0000313" key="3">
    <source>
        <dbReference type="EMBL" id="KAK8759630.1"/>
    </source>
</evidence>
<gene>
    <name evidence="3" type="ORF">V5799_002738</name>
</gene>
<comment type="caution">
    <text evidence="3">The sequence shown here is derived from an EMBL/GenBank/DDBJ whole genome shotgun (WGS) entry which is preliminary data.</text>
</comment>
<evidence type="ECO:0008006" key="5">
    <source>
        <dbReference type="Google" id="ProtNLM"/>
    </source>
</evidence>
<dbReference type="GO" id="GO:0007586">
    <property type="term" value="P:digestion"/>
    <property type="evidence" value="ECO:0007669"/>
    <property type="project" value="InterPro"/>
</dbReference>
<dbReference type="PANTHER" id="PTHR10041">
    <property type="entry name" value="COLIPASE"/>
    <property type="match status" value="1"/>
</dbReference>
<name>A0AAQ4DAZ0_AMBAM</name>
<organism evidence="3 4">
    <name type="scientific">Amblyomma americanum</name>
    <name type="common">Lone star tick</name>
    <dbReference type="NCBI Taxonomy" id="6943"/>
    <lineage>
        <taxon>Eukaryota</taxon>
        <taxon>Metazoa</taxon>
        <taxon>Ecdysozoa</taxon>
        <taxon>Arthropoda</taxon>
        <taxon>Chelicerata</taxon>
        <taxon>Arachnida</taxon>
        <taxon>Acari</taxon>
        <taxon>Parasitiformes</taxon>
        <taxon>Ixodida</taxon>
        <taxon>Ixodoidea</taxon>
        <taxon>Ixodidae</taxon>
        <taxon>Amblyomminae</taxon>
        <taxon>Amblyomma</taxon>
    </lineage>
</organism>
<dbReference type="GO" id="GO:0008047">
    <property type="term" value="F:enzyme activator activity"/>
    <property type="evidence" value="ECO:0007669"/>
    <property type="project" value="InterPro"/>
</dbReference>
<dbReference type="Gene3D" id="2.10.80.10">
    <property type="entry name" value="Lipase, subunit A"/>
    <property type="match status" value="1"/>
</dbReference>
<proteinExistence type="predicted"/>
<dbReference type="InterPro" id="IPR001981">
    <property type="entry name" value="Colipase"/>
</dbReference>
<dbReference type="AlphaFoldDB" id="A0AAQ4DAZ0"/>
<feature type="signal peptide" evidence="2">
    <location>
        <begin position="1"/>
        <end position="17"/>
    </location>
</feature>
<dbReference type="Proteomes" id="UP001321473">
    <property type="component" value="Unassembled WGS sequence"/>
</dbReference>
<evidence type="ECO:0000256" key="2">
    <source>
        <dbReference type="SAM" id="SignalP"/>
    </source>
</evidence>
<keyword evidence="2" id="KW-0732">Signal</keyword>